<dbReference type="STRING" id="349521.HCH_04591"/>
<dbReference type="PANTHER" id="PTHR42850:SF7">
    <property type="entry name" value="BIS(5'-NUCLEOSYL)-TETRAPHOSPHATASE PRPE [ASYMMETRICAL]"/>
    <property type="match status" value="1"/>
</dbReference>
<dbReference type="PANTHER" id="PTHR42850">
    <property type="entry name" value="METALLOPHOSPHOESTERASE"/>
    <property type="match status" value="1"/>
</dbReference>
<dbReference type="Gene3D" id="3.60.21.10">
    <property type="match status" value="1"/>
</dbReference>
<keyword evidence="3" id="KW-1185">Reference proteome</keyword>
<dbReference type="AlphaFoldDB" id="Q2SDI2"/>
<gene>
    <name evidence="2" type="ordered locus">HCH_04591</name>
</gene>
<organism evidence="2 3">
    <name type="scientific">Hahella chejuensis (strain KCTC 2396)</name>
    <dbReference type="NCBI Taxonomy" id="349521"/>
    <lineage>
        <taxon>Bacteria</taxon>
        <taxon>Pseudomonadati</taxon>
        <taxon>Pseudomonadota</taxon>
        <taxon>Gammaproteobacteria</taxon>
        <taxon>Oceanospirillales</taxon>
        <taxon>Hahellaceae</taxon>
        <taxon>Hahella</taxon>
    </lineage>
</organism>
<dbReference type="GO" id="GO:0005737">
    <property type="term" value="C:cytoplasm"/>
    <property type="evidence" value="ECO:0007669"/>
    <property type="project" value="TreeGrafter"/>
</dbReference>
<evidence type="ECO:0000259" key="1">
    <source>
        <dbReference type="Pfam" id="PF00149"/>
    </source>
</evidence>
<proteinExistence type="predicted"/>
<dbReference type="SUPFAM" id="SSF56300">
    <property type="entry name" value="Metallo-dependent phosphatases"/>
    <property type="match status" value="1"/>
</dbReference>
<dbReference type="OrthoDB" id="9807890at2"/>
<feature type="domain" description="Calcineurin-like phosphoesterase" evidence="1">
    <location>
        <begin position="11"/>
        <end position="151"/>
    </location>
</feature>
<dbReference type="KEGG" id="hch:HCH_04591"/>
<reference evidence="2 3" key="1">
    <citation type="journal article" date="2005" name="Nucleic Acids Res.">
        <title>Genomic blueprint of Hahella chejuensis, a marine microbe producing an algicidal agent.</title>
        <authorList>
            <person name="Jeong H."/>
            <person name="Yim J.H."/>
            <person name="Lee C."/>
            <person name="Choi S.-H."/>
            <person name="Park Y.K."/>
            <person name="Yoon S.H."/>
            <person name="Hur C.-G."/>
            <person name="Kang H.-Y."/>
            <person name="Kim D."/>
            <person name="Lee H.H."/>
            <person name="Park K.H."/>
            <person name="Park S.-H."/>
            <person name="Park H.-S."/>
            <person name="Lee H.K."/>
            <person name="Oh T.K."/>
            <person name="Kim J.F."/>
        </authorList>
    </citation>
    <scope>NUCLEOTIDE SEQUENCE [LARGE SCALE GENOMIC DNA]</scope>
    <source>
        <strain evidence="2 3">KCTC 2396</strain>
    </source>
</reference>
<dbReference type="EMBL" id="CP000155">
    <property type="protein sequence ID" value="ABC31292.1"/>
    <property type="molecule type" value="Genomic_DNA"/>
</dbReference>
<dbReference type="InterPro" id="IPR029052">
    <property type="entry name" value="Metallo-depent_PP-like"/>
</dbReference>
<dbReference type="HOGENOM" id="CLU_055439_0_0_6"/>
<dbReference type="Proteomes" id="UP000000238">
    <property type="component" value="Chromosome"/>
</dbReference>
<dbReference type="InterPro" id="IPR004843">
    <property type="entry name" value="Calcineurin-like_PHP"/>
</dbReference>
<dbReference type="GO" id="GO:0016791">
    <property type="term" value="F:phosphatase activity"/>
    <property type="evidence" value="ECO:0007669"/>
    <property type="project" value="TreeGrafter"/>
</dbReference>
<protein>
    <submittedName>
        <fullName evidence="2">Diadenosine tetraphosphatase and related serine/threonine protein phosphatase</fullName>
    </submittedName>
</protein>
<dbReference type="eggNOG" id="COG0639">
    <property type="taxonomic scope" value="Bacteria"/>
</dbReference>
<dbReference type="RefSeq" id="WP_011398357.1">
    <property type="nucleotide sequence ID" value="NC_007645.1"/>
</dbReference>
<evidence type="ECO:0000313" key="2">
    <source>
        <dbReference type="EMBL" id="ABC31292.1"/>
    </source>
</evidence>
<name>Q2SDI2_HAHCH</name>
<sequence>MSESQKYRGFDFIGDVHGCAKTLEALLEKLDYRKINGVYTHKHRQAIYVGDIVDRGPRIREALHIVRDMVEHGGARIVMGNHEYNALGYCTRARPGSAHTYLREHTPRHERLIRETLDQFANYGHEWNEFLEWFMTLPLLIDDQSFRVVHACWDHELISQFLEHHPDGLITEDFLHASTVRDSFAGHVMDRLLRGTDMKLPDGMSIRSSDGFVRTAFRTKFWKAEPETYGDVVFQPDALPDEVAERRLSERERRMLLFYGLEEPPLFVGHYWLQGAPRPIRPNIACLDYSAVKYGKLVAYRLEAGDRKLTADNFVWVDVMREAGGAAGR</sequence>
<evidence type="ECO:0000313" key="3">
    <source>
        <dbReference type="Proteomes" id="UP000000238"/>
    </source>
</evidence>
<dbReference type="InterPro" id="IPR050126">
    <property type="entry name" value="Ap4A_hydrolase"/>
</dbReference>
<accession>Q2SDI2</accession>
<dbReference type="Pfam" id="PF00149">
    <property type="entry name" value="Metallophos"/>
    <property type="match status" value="1"/>
</dbReference>